<name>B6HL13_PENRW</name>
<dbReference type="EMBL" id="AM920436">
    <property type="protein sequence ID" value="CAP96960.1"/>
    <property type="molecule type" value="Genomic_DNA"/>
</dbReference>
<dbReference type="AlphaFoldDB" id="B6HL13"/>
<keyword evidence="2" id="KW-1185">Reference proteome</keyword>
<evidence type="ECO:0000313" key="2">
    <source>
        <dbReference type="Proteomes" id="UP000000724"/>
    </source>
</evidence>
<dbReference type="Proteomes" id="UP000000724">
    <property type="component" value="Contig Pc00c21"/>
</dbReference>
<dbReference type="OMA" id="REECCLA"/>
<dbReference type="BioCyc" id="PCHR:PC21G20630-MONOMER"/>
<organism evidence="1 2">
    <name type="scientific">Penicillium rubens (strain ATCC 28089 / DSM 1075 / NRRL 1951 / Wisconsin 54-1255)</name>
    <name type="common">Penicillium chrysogenum</name>
    <dbReference type="NCBI Taxonomy" id="500485"/>
    <lineage>
        <taxon>Eukaryota</taxon>
        <taxon>Fungi</taxon>
        <taxon>Dikarya</taxon>
        <taxon>Ascomycota</taxon>
        <taxon>Pezizomycotina</taxon>
        <taxon>Eurotiomycetes</taxon>
        <taxon>Eurotiomycetidae</taxon>
        <taxon>Eurotiales</taxon>
        <taxon>Aspergillaceae</taxon>
        <taxon>Penicillium</taxon>
        <taxon>Penicillium chrysogenum species complex</taxon>
    </lineage>
</organism>
<dbReference type="OrthoDB" id="4135672at2759"/>
<protein>
    <submittedName>
        <fullName evidence="1">Pc21g20630 protein</fullName>
    </submittedName>
</protein>
<dbReference type="InterPro" id="IPR046670">
    <property type="entry name" value="DUF6540"/>
</dbReference>
<dbReference type="HOGENOM" id="CLU_103863_1_0_1"/>
<sequence length="156" mass="17898">MPLKVFTTESIGAKRNHIAIYIETDPSEDRGWLHHVTGTILNGMDYTPRQTPNPEMLPEHVPDSKKQIGTIEEEDLERFREECCLAVLPPRAQVTLKGTRLYPDTPLYRCTEWLKDVEEMAIRKGIIKPLTLDGQHNSAVQCMRDIEMVGFFEVCD</sequence>
<dbReference type="VEuPathDB" id="FungiDB:PCH_Pc21g20630"/>
<dbReference type="eggNOG" id="ENOG502SAD2">
    <property type="taxonomic scope" value="Eukaryota"/>
</dbReference>
<proteinExistence type="predicted"/>
<dbReference type="Pfam" id="PF20174">
    <property type="entry name" value="DUF6540"/>
    <property type="match status" value="1"/>
</dbReference>
<accession>B6HL13</accession>
<gene>
    <name evidence="1" type="ORF">Pc21g20630</name>
    <name evidence="1" type="ORF">PCH_Pc21g20630</name>
</gene>
<evidence type="ECO:0000313" key="1">
    <source>
        <dbReference type="EMBL" id="CAP96960.1"/>
    </source>
</evidence>
<reference evidence="1 2" key="1">
    <citation type="journal article" date="2008" name="Nat. Biotechnol.">
        <title>Genome sequencing and analysis of the filamentous fungus Penicillium chrysogenum.</title>
        <authorList>
            <person name="van den Berg M.A."/>
            <person name="Albang R."/>
            <person name="Albermann K."/>
            <person name="Badger J.H."/>
            <person name="Daran J.-M."/>
            <person name="Driessen A.J.M."/>
            <person name="Garcia-Estrada C."/>
            <person name="Fedorova N.D."/>
            <person name="Harris D.M."/>
            <person name="Heijne W.H.M."/>
            <person name="Joardar V.S."/>
            <person name="Kiel J.A.K.W."/>
            <person name="Kovalchuk A."/>
            <person name="Martin J.F."/>
            <person name="Nierman W.C."/>
            <person name="Nijland J.G."/>
            <person name="Pronk J.T."/>
            <person name="Roubos J.A."/>
            <person name="van der Klei I.J."/>
            <person name="van Peij N.N.M.E."/>
            <person name="Veenhuis M."/>
            <person name="von Doehren H."/>
            <person name="Wagner C."/>
            <person name="Wortman J.R."/>
            <person name="Bovenberg R.A.L."/>
        </authorList>
    </citation>
    <scope>NUCLEOTIDE SEQUENCE [LARGE SCALE GENOMIC DNA]</scope>
    <source>
        <strain evidence="2">ATCC 28089 / DSM 1075 / NRRL 1951 / Wisconsin 54-1255</strain>
    </source>
</reference>